<protein>
    <submittedName>
        <fullName evidence="7">Na+/Ca+ antiporter, CaCA family</fullName>
    </submittedName>
</protein>
<keyword evidence="3 5" id="KW-1133">Transmembrane helix</keyword>
<dbReference type="PANTHER" id="PTHR10846:SF8">
    <property type="entry name" value="INNER MEMBRANE PROTEIN YRBG"/>
    <property type="match status" value="1"/>
</dbReference>
<evidence type="ECO:0000256" key="5">
    <source>
        <dbReference type="SAM" id="Phobius"/>
    </source>
</evidence>
<dbReference type="OrthoDB" id="9794225at2"/>
<accession>D0MFI1</accession>
<reference evidence="7 8" key="1">
    <citation type="journal article" date="2009" name="Stand. Genomic Sci.">
        <title>Complete genome sequence of Rhodothermus marinus type strain (R-10).</title>
        <authorList>
            <person name="Nolan M."/>
            <person name="Tindall B.J."/>
            <person name="Pomrenke H."/>
            <person name="Lapidus A."/>
            <person name="Copeland A."/>
            <person name="Glavina Del Rio T."/>
            <person name="Lucas S."/>
            <person name="Chen F."/>
            <person name="Tice H."/>
            <person name="Cheng J.F."/>
            <person name="Saunders E."/>
            <person name="Han C."/>
            <person name="Bruce D."/>
            <person name="Goodwin L."/>
            <person name="Chain P."/>
            <person name="Pitluck S."/>
            <person name="Ovchinikova G."/>
            <person name="Pati A."/>
            <person name="Ivanova N."/>
            <person name="Mavromatis K."/>
            <person name="Chen A."/>
            <person name="Palaniappan K."/>
            <person name="Land M."/>
            <person name="Hauser L."/>
            <person name="Chang Y.J."/>
            <person name="Jeffries C.D."/>
            <person name="Brettin T."/>
            <person name="Goker M."/>
            <person name="Bristow J."/>
            <person name="Eisen J.A."/>
            <person name="Markowitz V."/>
            <person name="Hugenholtz P."/>
            <person name="Kyrpides N.C."/>
            <person name="Klenk H.P."/>
            <person name="Detter J.C."/>
        </authorList>
    </citation>
    <scope>NUCLEOTIDE SEQUENCE [LARGE SCALE GENOMIC DNA]</scope>
    <source>
        <strain evidence="8">ATCC 43812 / DSM 4252 / R-10</strain>
    </source>
</reference>
<dbReference type="eggNOG" id="COG0530">
    <property type="taxonomic scope" value="Bacteria"/>
</dbReference>
<dbReference type="STRING" id="518766.Rmar_0608"/>
<feature type="transmembrane region" description="Helical" evidence="5">
    <location>
        <begin position="103"/>
        <end position="120"/>
    </location>
</feature>
<feature type="domain" description="Sodium/calcium exchanger membrane region" evidence="6">
    <location>
        <begin position="5"/>
        <end position="143"/>
    </location>
</feature>
<evidence type="ECO:0000256" key="3">
    <source>
        <dbReference type="ARBA" id="ARBA00022989"/>
    </source>
</evidence>
<dbReference type="GO" id="GO:0008273">
    <property type="term" value="F:calcium, potassium:sodium antiporter activity"/>
    <property type="evidence" value="ECO:0007669"/>
    <property type="project" value="TreeGrafter"/>
</dbReference>
<dbReference type="NCBIfam" id="TIGR00367">
    <property type="entry name" value="calcium/sodium antiporter"/>
    <property type="match status" value="1"/>
</dbReference>
<dbReference type="AlphaFoldDB" id="D0MFI1"/>
<evidence type="ECO:0000256" key="1">
    <source>
        <dbReference type="ARBA" id="ARBA00004141"/>
    </source>
</evidence>
<proteinExistence type="predicted"/>
<dbReference type="InterPro" id="IPR004481">
    <property type="entry name" value="K/Na/Ca-exchanger"/>
</dbReference>
<feature type="transmembrane region" description="Helical" evidence="5">
    <location>
        <begin position="6"/>
        <end position="23"/>
    </location>
</feature>
<dbReference type="Gene3D" id="1.20.1420.30">
    <property type="entry name" value="NCX, central ion-binding region"/>
    <property type="match status" value="2"/>
</dbReference>
<evidence type="ECO:0000256" key="2">
    <source>
        <dbReference type="ARBA" id="ARBA00022692"/>
    </source>
</evidence>
<feature type="transmembrane region" description="Helical" evidence="5">
    <location>
        <begin position="30"/>
        <end position="49"/>
    </location>
</feature>
<gene>
    <name evidence="7" type="ordered locus">Rmar_0608</name>
</gene>
<dbReference type="KEGG" id="rmr:Rmar_0608"/>
<feature type="transmembrane region" description="Helical" evidence="5">
    <location>
        <begin position="69"/>
        <end position="91"/>
    </location>
</feature>
<feature type="transmembrane region" description="Helical" evidence="5">
    <location>
        <begin position="170"/>
        <end position="191"/>
    </location>
</feature>
<evidence type="ECO:0000259" key="6">
    <source>
        <dbReference type="Pfam" id="PF01699"/>
    </source>
</evidence>
<feature type="transmembrane region" description="Helical" evidence="5">
    <location>
        <begin position="126"/>
        <end position="146"/>
    </location>
</feature>
<dbReference type="HOGENOM" id="CLU_007948_0_3_10"/>
<dbReference type="PANTHER" id="PTHR10846">
    <property type="entry name" value="SODIUM/POTASSIUM/CALCIUM EXCHANGER"/>
    <property type="match status" value="1"/>
</dbReference>
<dbReference type="InterPro" id="IPR004837">
    <property type="entry name" value="NaCa_Exmemb"/>
</dbReference>
<dbReference type="EMBL" id="CP001807">
    <property type="protein sequence ID" value="ACY47508.1"/>
    <property type="molecule type" value="Genomic_DNA"/>
</dbReference>
<name>D0MFI1_RHOM4</name>
<feature type="transmembrane region" description="Helical" evidence="5">
    <location>
        <begin position="270"/>
        <end position="287"/>
    </location>
</feature>
<keyword evidence="8" id="KW-1185">Reference proteome</keyword>
<dbReference type="Pfam" id="PF01699">
    <property type="entry name" value="Na_Ca_ex"/>
    <property type="match status" value="2"/>
</dbReference>
<feature type="domain" description="Sodium/calcium exchanger membrane region" evidence="6">
    <location>
        <begin position="174"/>
        <end position="309"/>
    </location>
</feature>
<dbReference type="GO" id="GO:0006874">
    <property type="term" value="P:intracellular calcium ion homeostasis"/>
    <property type="evidence" value="ECO:0007669"/>
    <property type="project" value="TreeGrafter"/>
</dbReference>
<dbReference type="InterPro" id="IPR044880">
    <property type="entry name" value="NCX_ion-bd_dom_sf"/>
</dbReference>
<evidence type="ECO:0000313" key="8">
    <source>
        <dbReference type="Proteomes" id="UP000002221"/>
    </source>
</evidence>
<dbReference type="RefSeq" id="WP_012843120.1">
    <property type="nucleotide sequence ID" value="NC_013501.1"/>
</dbReference>
<comment type="subcellular location">
    <subcellularLocation>
        <location evidence="1">Membrane</location>
        <topology evidence="1">Multi-pass membrane protein</topology>
    </subcellularLocation>
</comment>
<evidence type="ECO:0000313" key="7">
    <source>
        <dbReference type="EMBL" id="ACY47508.1"/>
    </source>
</evidence>
<keyword evidence="2 5" id="KW-0812">Transmembrane</keyword>
<dbReference type="Proteomes" id="UP000002221">
    <property type="component" value="Chromosome"/>
</dbReference>
<dbReference type="GO" id="GO:0005886">
    <property type="term" value="C:plasma membrane"/>
    <property type="evidence" value="ECO:0007669"/>
    <property type="project" value="TreeGrafter"/>
</dbReference>
<feature type="transmembrane region" description="Helical" evidence="5">
    <location>
        <begin position="206"/>
        <end position="230"/>
    </location>
</feature>
<organism evidence="7 8">
    <name type="scientific">Rhodothermus marinus (strain ATCC 43812 / DSM 4252 / R-10)</name>
    <name type="common">Rhodothermus obamensis</name>
    <dbReference type="NCBI Taxonomy" id="518766"/>
    <lineage>
        <taxon>Bacteria</taxon>
        <taxon>Pseudomonadati</taxon>
        <taxon>Rhodothermota</taxon>
        <taxon>Rhodothermia</taxon>
        <taxon>Rhodothermales</taxon>
        <taxon>Rhodothermaceae</taxon>
        <taxon>Rhodothermus</taxon>
    </lineage>
</organism>
<dbReference type="GO" id="GO:0005262">
    <property type="term" value="F:calcium channel activity"/>
    <property type="evidence" value="ECO:0007669"/>
    <property type="project" value="TreeGrafter"/>
</dbReference>
<keyword evidence="4 5" id="KW-0472">Membrane</keyword>
<feature type="transmembrane region" description="Helical" evidence="5">
    <location>
        <begin position="237"/>
        <end position="258"/>
    </location>
</feature>
<sequence length="314" mass="32806">MGDALLWIVLGLGGLYLGAEGLVRGSAALALRLGVSPLVIGLTIVAWGTSSPEIVVSVQAALRGSADVAVGNVVGSNICNIALILGLASVLQPLRVQARLLRLDVPLLIGVSLLSGGLLWDGRLGWQGGVLLLGLLGCYTGLNFYLSRKESPELLQEGTATLPHPLRHPWIEGAIVVLGLGLLVVGGHWFLEGAVTLARWLGLSEAFIGLSVVAVGTSLPELATSVVAALRREADIAVGNVVGSNLFNLLAILGLSAVVRPLQTTDVQHLDLLVMNALTWVLLPLMWSGHRIHRGEGLLLLGLYGAYLLGRAAL</sequence>
<evidence type="ECO:0000256" key="4">
    <source>
        <dbReference type="ARBA" id="ARBA00023136"/>
    </source>
</evidence>